<accession>A0A195D525</accession>
<reference evidence="2 3" key="1">
    <citation type="submission" date="2016-03" db="EMBL/GenBank/DDBJ databases">
        <title>Cyphomyrmex costatus WGS genome.</title>
        <authorList>
            <person name="Nygaard S."/>
            <person name="Hu H."/>
            <person name="Boomsma J."/>
            <person name="Zhang G."/>
        </authorList>
    </citation>
    <scope>NUCLEOTIDE SEQUENCE [LARGE SCALE GENOMIC DNA]</scope>
    <source>
        <strain evidence="2">MS0001</strain>
        <tissue evidence="2">Whole body</tissue>
    </source>
</reference>
<dbReference type="AlphaFoldDB" id="A0A195D525"/>
<name>A0A195D525_9HYME</name>
<keyword evidence="3" id="KW-1185">Reference proteome</keyword>
<feature type="compositionally biased region" description="Basic and acidic residues" evidence="1">
    <location>
        <begin position="63"/>
        <end position="76"/>
    </location>
</feature>
<gene>
    <name evidence="2" type="ORF">ALC62_01731</name>
</gene>
<dbReference type="EMBL" id="KQ976885">
    <property type="protein sequence ID" value="KYN07529.1"/>
    <property type="molecule type" value="Genomic_DNA"/>
</dbReference>
<evidence type="ECO:0000313" key="3">
    <source>
        <dbReference type="Proteomes" id="UP000078542"/>
    </source>
</evidence>
<sequence>MKDRSLIARFRCENETKGGQYWKQEEKRKCRCEETKSEMRAKEFIGEEGKGLEIMKKIEKARREAQERERENKNEDSSLLEAQE</sequence>
<protein>
    <submittedName>
        <fullName evidence="2">Uncharacterized protein</fullName>
    </submittedName>
</protein>
<proteinExistence type="predicted"/>
<organism evidence="2 3">
    <name type="scientific">Cyphomyrmex costatus</name>
    <dbReference type="NCBI Taxonomy" id="456900"/>
    <lineage>
        <taxon>Eukaryota</taxon>
        <taxon>Metazoa</taxon>
        <taxon>Ecdysozoa</taxon>
        <taxon>Arthropoda</taxon>
        <taxon>Hexapoda</taxon>
        <taxon>Insecta</taxon>
        <taxon>Pterygota</taxon>
        <taxon>Neoptera</taxon>
        <taxon>Endopterygota</taxon>
        <taxon>Hymenoptera</taxon>
        <taxon>Apocrita</taxon>
        <taxon>Aculeata</taxon>
        <taxon>Formicoidea</taxon>
        <taxon>Formicidae</taxon>
        <taxon>Myrmicinae</taxon>
        <taxon>Cyphomyrmex</taxon>
    </lineage>
</organism>
<dbReference type="Proteomes" id="UP000078542">
    <property type="component" value="Unassembled WGS sequence"/>
</dbReference>
<dbReference type="STRING" id="456900.A0A195D525"/>
<evidence type="ECO:0000313" key="2">
    <source>
        <dbReference type="EMBL" id="KYN07529.1"/>
    </source>
</evidence>
<feature type="region of interest" description="Disordered" evidence="1">
    <location>
        <begin position="63"/>
        <end position="84"/>
    </location>
</feature>
<evidence type="ECO:0000256" key="1">
    <source>
        <dbReference type="SAM" id="MobiDB-lite"/>
    </source>
</evidence>